<dbReference type="EMBL" id="DS022305">
    <property type="protein sequence ID" value="OAJ41063.1"/>
    <property type="molecule type" value="Genomic_DNA"/>
</dbReference>
<feature type="compositionally biased region" description="Low complexity" evidence="1">
    <location>
        <begin position="297"/>
        <end position="333"/>
    </location>
</feature>
<organism evidence="2 3">
    <name type="scientific">Batrachochytrium dendrobatidis (strain JEL423)</name>
    <dbReference type="NCBI Taxonomy" id="403673"/>
    <lineage>
        <taxon>Eukaryota</taxon>
        <taxon>Fungi</taxon>
        <taxon>Fungi incertae sedis</taxon>
        <taxon>Chytridiomycota</taxon>
        <taxon>Chytridiomycota incertae sedis</taxon>
        <taxon>Chytridiomycetes</taxon>
        <taxon>Rhizophydiales</taxon>
        <taxon>Rhizophydiales incertae sedis</taxon>
        <taxon>Batrachochytrium</taxon>
    </lineage>
</organism>
<feature type="compositionally biased region" description="Polar residues" evidence="1">
    <location>
        <begin position="277"/>
        <end position="289"/>
    </location>
</feature>
<protein>
    <submittedName>
        <fullName evidence="2">Uncharacterized protein</fullName>
    </submittedName>
</protein>
<feature type="region of interest" description="Disordered" evidence="1">
    <location>
        <begin position="277"/>
        <end position="377"/>
    </location>
</feature>
<dbReference type="AlphaFoldDB" id="A0A177WLU3"/>
<reference evidence="2 3" key="1">
    <citation type="submission" date="2006-10" db="EMBL/GenBank/DDBJ databases">
        <title>The Genome Sequence of Batrachochytrium dendrobatidis JEL423.</title>
        <authorList>
            <consortium name="The Broad Institute Genome Sequencing Platform"/>
            <person name="Birren B."/>
            <person name="Lander E."/>
            <person name="Galagan J."/>
            <person name="Cuomo C."/>
            <person name="Devon K."/>
            <person name="Jaffe D."/>
            <person name="Butler J."/>
            <person name="Alvarez P."/>
            <person name="Gnerre S."/>
            <person name="Grabherr M."/>
            <person name="Kleber M."/>
            <person name="Mauceli E."/>
            <person name="Brockman W."/>
            <person name="Young S."/>
            <person name="LaButti K."/>
            <person name="Sykes S."/>
            <person name="DeCaprio D."/>
            <person name="Crawford M."/>
            <person name="Koehrsen M."/>
            <person name="Engels R."/>
            <person name="Montgomery P."/>
            <person name="Pearson M."/>
            <person name="Howarth C."/>
            <person name="Larson L."/>
            <person name="White J."/>
            <person name="O'Leary S."/>
            <person name="Kodira C."/>
            <person name="Zeng Q."/>
            <person name="Yandava C."/>
            <person name="Alvarado L."/>
            <person name="Longcore J."/>
            <person name="James T."/>
        </authorList>
    </citation>
    <scope>NUCLEOTIDE SEQUENCE [LARGE SCALE GENOMIC DNA]</scope>
    <source>
        <strain evidence="2 3">JEL423</strain>
    </source>
</reference>
<sequence length="377" mass="42523">MDIPSKLDIDVKSPSTLIIKPISKAVTQHAFNITLLTADINTIEYYLFSNHIQPAQPNQYNETRSHSIGINPVCLLGYYSHSSQSQCNYSIEASTSTAQPTEITSTVFEDPVFSYEEATSLVDLSKFSKDDMELFEGYLQTDQEYQEAKKACDSAKSEELNQKELIKRLLGENYELFMEYPNRNDPVYQEKREIIGQKIDEEDEKLFSLQEKLQKLDEDLYHADLLLDSTREKLAKRLFKNSPSTTSLHSRIEFLESNPSFIEGIYQSLILRLNKQPGSEQASTSGTQNKSKHHKSPSSSSKTSTVSVQPIQTSSSTQAALSSTQRTSRSNSRLFGLWGSPKSSRVYDTPKSKNELKSFLDSPNPNDSDESDDESSV</sequence>
<evidence type="ECO:0000313" key="3">
    <source>
        <dbReference type="Proteomes" id="UP000077115"/>
    </source>
</evidence>
<evidence type="ECO:0000256" key="1">
    <source>
        <dbReference type="SAM" id="MobiDB-lite"/>
    </source>
</evidence>
<gene>
    <name evidence="2" type="ORF">BDEG_24714</name>
</gene>
<evidence type="ECO:0000313" key="2">
    <source>
        <dbReference type="EMBL" id="OAJ41063.1"/>
    </source>
</evidence>
<accession>A0A177WLU3</accession>
<name>A0A177WLU3_BATDL</name>
<feature type="compositionally biased region" description="Acidic residues" evidence="1">
    <location>
        <begin position="367"/>
        <end position="377"/>
    </location>
</feature>
<feature type="compositionally biased region" description="Basic and acidic residues" evidence="1">
    <location>
        <begin position="348"/>
        <end position="358"/>
    </location>
</feature>
<dbReference type="VEuPathDB" id="FungiDB:BDEG_24714"/>
<dbReference type="Proteomes" id="UP000077115">
    <property type="component" value="Unassembled WGS sequence"/>
</dbReference>
<reference evidence="2 3" key="2">
    <citation type="submission" date="2016-05" db="EMBL/GenBank/DDBJ databases">
        <title>Lineage-specific infection strategies underlie the spectrum of fungal disease in amphibians.</title>
        <authorList>
            <person name="Cuomo C.A."/>
            <person name="Farrer R.A."/>
            <person name="James T."/>
            <person name="Longcore J."/>
            <person name="Birren B."/>
        </authorList>
    </citation>
    <scope>NUCLEOTIDE SEQUENCE [LARGE SCALE GENOMIC DNA]</scope>
    <source>
        <strain evidence="2 3">JEL423</strain>
    </source>
</reference>
<proteinExistence type="predicted"/>